<dbReference type="SUPFAM" id="SSF55945">
    <property type="entry name" value="TATA-box binding protein-like"/>
    <property type="match status" value="2"/>
</dbReference>
<proteinExistence type="inferred from homology"/>
<dbReference type="KEGG" id="gtt:GUITHDRAFT_108777"/>
<dbReference type="STRING" id="905079.L1JAF9"/>
<evidence type="ECO:0000313" key="6">
    <source>
        <dbReference type="Proteomes" id="UP000011087"/>
    </source>
</evidence>
<evidence type="ECO:0000313" key="4">
    <source>
        <dbReference type="EMBL" id="EKX45516.1"/>
    </source>
</evidence>
<dbReference type="PANTHER" id="PTHR10126">
    <property type="entry name" value="TATA-BOX BINDING PROTEIN"/>
    <property type="match status" value="1"/>
</dbReference>
<keyword evidence="2" id="KW-0238">DNA-binding</keyword>
<dbReference type="PaxDb" id="55529-EKX45516"/>
<evidence type="ECO:0000313" key="5">
    <source>
        <dbReference type="EnsemblProtists" id="EKX45516"/>
    </source>
</evidence>
<dbReference type="InterPro" id="IPR000814">
    <property type="entry name" value="TBP"/>
</dbReference>
<dbReference type="EnsemblProtists" id="EKX45516">
    <property type="protein sequence ID" value="EKX45516"/>
    <property type="gene ID" value="GUITHDRAFT_108777"/>
</dbReference>
<organism evidence="4">
    <name type="scientific">Guillardia theta (strain CCMP2712)</name>
    <name type="common">Cryptophyte</name>
    <dbReference type="NCBI Taxonomy" id="905079"/>
    <lineage>
        <taxon>Eukaryota</taxon>
        <taxon>Cryptophyceae</taxon>
        <taxon>Pyrenomonadales</taxon>
        <taxon>Geminigeraceae</taxon>
        <taxon>Guillardia</taxon>
    </lineage>
</organism>
<dbReference type="Pfam" id="PF00352">
    <property type="entry name" value="TBP"/>
    <property type="match status" value="1"/>
</dbReference>
<dbReference type="Gene3D" id="3.30.310.10">
    <property type="entry name" value="TATA-Binding Protein"/>
    <property type="match status" value="2"/>
</dbReference>
<dbReference type="GO" id="GO:0006352">
    <property type="term" value="P:DNA-templated transcription initiation"/>
    <property type="evidence" value="ECO:0007669"/>
    <property type="project" value="InterPro"/>
</dbReference>
<evidence type="ECO:0000256" key="1">
    <source>
        <dbReference type="ARBA" id="ARBA00005560"/>
    </source>
</evidence>
<gene>
    <name evidence="4" type="ORF">GUITHDRAFT_108777</name>
</gene>
<keyword evidence="6" id="KW-1185">Reference proteome</keyword>
<reference evidence="4 6" key="1">
    <citation type="journal article" date="2012" name="Nature">
        <title>Algal genomes reveal evolutionary mosaicism and the fate of nucleomorphs.</title>
        <authorList>
            <consortium name="DOE Joint Genome Institute"/>
            <person name="Curtis B.A."/>
            <person name="Tanifuji G."/>
            <person name="Burki F."/>
            <person name="Gruber A."/>
            <person name="Irimia M."/>
            <person name="Maruyama S."/>
            <person name="Arias M.C."/>
            <person name="Ball S.G."/>
            <person name="Gile G.H."/>
            <person name="Hirakawa Y."/>
            <person name="Hopkins J.F."/>
            <person name="Kuo A."/>
            <person name="Rensing S.A."/>
            <person name="Schmutz J."/>
            <person name="Symeonidi A."/>
            <person name="Elias M."/>
            <person name="Eveleigh R.J."/>
            <person name="Herman E.K."/>
            <person name="Klute M.J."/>
            <person name="Nakayama T."/>
            <person name="Obornik M."/>
            <person name="Reyes-Prieto A."/>
            <person name="Armbrust E.V."/>
            <person name="Aves S.J."/>
            <person name="Beiko R.G."/>
            <person name="Coutinho P."/>
            <person name="Dacks J.B."/>
            <person name="Durnford D.G."/>
            <person name="Fast N.M."/>
            <person name="Green B.R."/>
            <person name="Grisdale C.J."/>
            <person name="Hempel F."/>
            <person name="Henrissat B."/>
            <person name="Hoppner M.P."/>
            <person name="Ishida K."/>
            <person name="Kim E."/>
            <person name="Koreny L."/>
            <person name="Kroth P.G."/>
            <person name="Liu Y."/>
            <person name="Malik S.B."/>
            <person name="Maier U.G."/>
            <person name="McRose D."/>
            <person name="Mock T."/>
            <person name="Neilson J.A."/>
            <person name="Onodera N.T."/>
            <person name="Poole A.M."/>
            <person name="Pritham E.J."/>
            <person name="Richards T.A."/>
            <person name="Rocap G."/>
            <person name="Roy S.W."/>
            <person name="Sarai C."/>
            <person name="Schaack S."/>
            <person name="Shirato S."/>
            <person name="Slamovits C.H."/>
            <person name="Spencer D.F."/>
            <person name="Suzuki S."/>
            <person name="Worden A.Z."/>
            <person name="Zauner S."/>
            <person name="Barry K."/>
            <person name="Bell C."/>
            <person name="Bharti A.K."/>
            <person name="Crow J.A."/>
            <person name="Grimwood J."/>
            <person name="Kramer R."/>
            <person name="Lindquist E."/>
            <person name="Lucas S."/>
            <person name="Salamov A."/>
            <person name="McFadden G.I."/>
            <person name="Lane C.E."/>
            <person name="Keeling P.J."/>
            <person name="Gray M.W."/>
            <person name="Grigoriev I.V."/>
            <person name="Archibald J.M."/>
        </authorList>
    </citation>
    <scope>NUCLEOTIDE SEQUENCE</scope>
    <source>
        <strain evidence="4 6">CCMP2712</strain>
    </source>
</reference>
<accession>L1JAF9</accession>
<dbReference type="RefSeq" id="XP_005832496.1">
    <property type="nucleotide sequence ID" value="XM_005832439.1"/>
</dbReference>
<dbReference type="GeneID" id="17302165"/>
<reference evidence="6" key="2">
    <citation type="submission" date="2012-11" db="EMBL/GenBank/DDBJ databases">
        <authorList>
            <person name="Kuo A."/>
            <person name="Curtis B.A."/>
            <person name="Tanifuji G."/>
            <person name="Burki F."/>
            <person name="Gruber A."/>
            <person name="Irimia M."/>
            <person name="Maruyama S."/>
            <person name="Arias M.C."/>
            <person name="Ball S.G."/>
            <person name="Gile G.H."/>
            <person name="Hirakawa Y."/>
            <person name="Hopkins J.F."/>
            <person name="Rensing S.A."/>
            <person name="Schmutz J."/>
            <person name="Symeonidi A."/>
            <person name="Elias M."/>
            <person name="Eveleigh R.J."/>
            <person name="Herman E.K."/>
            <person name="Klute M.J."/>
            <person name="Nakayama T."/>
            <person name="Obornik M."/>
            <person name="Reyes-Prieto A."/>
            <person name="Armbrust E.V."/>
            <person name="Aves S.J."/>
            <person name="Beiko R.G."/>
            <person name="Coutinho P."/>
            <person name="Dacks J.B."/>
            <person name="Durnford D.G."/>
            <person name="Fast N.M."/>
            <person name="Green B.R."/>
            <person name="Grisdale C."/>
            <person name="Hempe F."/>
            <person name="Henrissat B."/>
            <person name="Hoppner M.P."/>
            <person name="Ishida K.-I."/>
            <person name="Kim E."/>
            <person name="Koreny L."/>
            <person name="Kroth P.G."/>
            <person name="Liu Y."/>
            <person name="Malik S.-B."/>
            <person name="Maier U.G."/>
            <person name="McRose D."/>
            <person name="Mock T."/>
            <person name="Neilson J.A."/>
            <person name="Onodera N.T."/>
            <person name="Poole A.M."/>
            <person name="Pritham E.J."/>
            <person name="Richards T.A."/>
            <person name="Rocap G."/>
            <person name="Roy S.W."/>
            <person name="Sarai C."/>
            <person name="Schaack S."/>
            <person name="Shirato S."/>
            <person name="Slamovits C.H."/>
            <person name="Spencer D.F."/>
            <person name="Suzuki S."/>
            <person name="Worden A.Z."/>
            <person name="Zauner S."/>
            <person name="Barry K."/>
            <person name="Bell C."/>
            <person name="Bharti A.K."/>
            <person name="Crow J.A."/>
            <person name="Grimwood J."/>
            <person name="Kramer R."/>
            <person name="Lindquist E."/>
            <person name="Lucas S."/>
            <person name="Salamov A."/>
            <person name="McFadden G.I."/>
            <person name="Lane C.E."/>
            <person name="Keeling P.J."/>
            <person name="Gray M.W."/>
            <person name="Grigoriev I.V."/>
            <person name="Archibald J.M."/>
        </authorList>
    </citation>
    <scope>NUCLEOTIDE SEQUENCE</scope>
    <source>
        <strain evidence="6">CCMP2712</strain>
    </source>
</reference>
<dbReference type="AlphaFoldDB" id="L1JAF9"/>
<evidence type="ECO:0000256" key="3">
    <source>
        <dbReference type="ARBA" id="ARBA00023163"/>
    </source>
</evidence>
<keyword evidence="3" id="KW-0804">Transcription</keyword>
<dbReference type="InterPro" id="IPR012295">
    <property type="entry name" value="TBP_dom_sf"/>
</dbReference>
<dbReference type="HOGENOM" id="CLU_1374513_0_0_1"/>
<comment type="similarity">
    <text evidence="1">Belongs to the TBP family.</text>
</comment>
<reference evidence="5" key="3">
    <citation type="submission" date="2016-03" db="UniProtKB">
        <authorList>
            <consortium name="EnsemblProtists"/>
        </authorList>
    </citation>
    <scope>IDENTIFICATION</scope>
</reference>
<dbReference type="EMBL" id="JH992999">
    <property type="protein sequence ID" value="EKX45516.1"/>
    <property type="molecule type" value="Genomic_DNA"/>
</dbReference>
<evidence type="ECO:0000256" key="2">
    <source>
        <dbReference type="ARBA" id="ARBA00023125"/>
    </source>
</evidence>
<dbReference type="GO" id="GO:0003677">
    <property type="term" value="F:DNA binding"/>
    <property type="evidence" value="ECO:0007669"/>
    <property type="project" value="UniProtKB-KW"/>
</dbReference>
<dbReference type="Proteomes" id="UP000011087">
    <property type="component" value="Unassembled WGS sequence"/>
</dbReference>
<sequence length="227" mass="25413">MASGLPSVVKIESEDASFSPHIRIHNVVALARIKGPLRLDTRLLARKLKNVQYRGDLKNCFAVTFWFKDCSASATVFKTGSIRLAGAKSESAALTLMRRVVRRIARIIEEVRGFDKFRLVNTVGGFETRGFIDRERSYLSLARKHPATYEPALAMGIMVKLEWLKVTVRIQRQSVQIFGAKRLGDLSLAMQTVMPLLVYVQEGGSYQWTGRGWGKSTAGGMWFLGES</sequence>
<protein>
    <submittedName>
        <fullName evidence="4 5">Uncharacterized protein</fullName>
    </submittedName>
</protein>
<name>L1JAF9_GUITC</name>